<dbReference type="InterPro" id="IPR003123">
    <property type="entry name" value="VPS9"/>
</dbReference>
<feature type="compositionally biased region" description="Basic and acidic residues" evidence="1">
    <location>
        <begin position="406"/>
        <end position="416"/>
    </location>
</feature>
<evidence type="ECO:0000256" key="1">
    <source>
        <dbReference type="SAM" id="MobiDB-lite"/>
    </source>
</evidence>
<feature type="region of interest" description="Disordered" evidence="1">
    <location>
        <begin position="982"/>
        <end position="1003"/>
    </location>
</feature>
<dbReference type="GO" id="GO:0031267">
    <property type="term" value="F:small GTPase binding"/>
    <property type="evidence" value="ECO:0007669"/>
    <property type="project" value="TreeGrafter"/>
</dbReference>
<dbReference type="OrthoDB" id="300289at2759"/>
<dbReference type="Gene3D" id="1.20.1050.80">
    <property type="entry name" value="VPS9 domain"/>
    <property type="match status" value="1"/>
</dbReference>
<dbReference type="GO" id="GO:0005085">
    <property type="term" value="F:guanyl-nucleotide exchange factor activity"/>
    <property type="evidence" value="ECO:0007669"/>
    <property type="project" value="InterPro"/>
</dbReference>
<feature type="compositionally biased region" description="Basic and acidic residues" evidence="1">
    <location>
        <begin position="277"/>
        <end position="288"/>
    </location>
</feature>
<feature type="compositionally biased region" description="Polar residues" evidence="1">
    <location>
        <begin position="738"/>
        <end position="750"/>
    </location>
</feature>
<feature type="compositionally biased region" description="Basic residues" evidence="1">
    <location>
        <begin position="509"/>
        <end position="519"/>
    </location>
</feature>
<feature type="domain" description="VPS9" evidence="2">
    <location>
        <begin position="888"/>
        <end position="1087"/>
    </location>
</feature>
<dbReference type="GO" id="GO:0016192">
    <property type="term" value="P:vesicle-mediated transport"/>
    <property type="evidence" value="ECO:0007669"/>
    <property type="project" value="InterPro"/>
</dbReference>
<dbReference type="GO" id="GO:0005829">
    <property type="term" value="C:cytosol"/>
    <property type="evidence" value="ECO:0007669"/>
    <property type="project" value="TreeGrafter"/>
</dbReference>
<dbReference type="OMA" id="KAEWDTA"/>
<dbReference type="RefSeq" id="XP_012334279.1">
    <property type="nucleotide sequence ID" value="XM_012478856.1"/>
</dbReference>
<keyword evidence="4" id="KW-1185">Reference proteome</keyword>
<protein>
    <recommendedName>
        <fullName evidence="2">VPS9 domain-containing protein</fullName>
    </recommendedName>
</protein>
<feature type="compositionally biased region" description="Polar residues" evidence="1">
    <location>
        <begin position="51"/>
        <end position="60"/>
    </location>
</feature>
<organism evidence="3 4">
    <name type="scientific">Plasmodium fragile</name>
    <dbReference type="NCBI Taxonomy" id="5857"/>
    <lineage>
        <taxon>Eukaryota</taxon>
        <taxon>Sar</taxon>
        <taxon>Alveolata</taxon>
        <taxon>Apicomplexa</taxon>
        <taxon>Aconoidasida</taxon>
        <taxon>Haemosporida</taxon>
        <taxon>Plasmodiidae</taxon>
        <taxon>Plasmodium</taxon>
        <taxon>Plasmodium (Plasmodium)</taxon>
    </lineage>
</organism>
<sequence length="1197" mass="134218">MYSRSYLCEDDEWGVQGEGLPVEMTGGDEMNEEDFFCSNLEGTHGRRKAPQLSSTGNVLSGSEAKLVRGSSKQSLPRGEDHHTTRHASVRNAAVRHTSVRHASIRDASIPDATSMRCSTDVHSARSALWFDSNESMPSQGGRRIKEKQKGEQINKGVDHRTNVLSEDVGQGLTQVKANMNSSFDLWESNSHPVDNPDGEVQQLEEDLLLKRKTNLYNYKFISGGETSHEVDRCGDWGQLSHQDMCHDDYMNGGRTEHSSVTVRASGESRYLHIKQKQVKEVGSREGGGRRSSSSAHINKVKKTPSSRSLLHDSNMSSHQNGSARGSVSSMRSHQMDHPHEEEKKITNSKKESVRRSVRGTDRLMRSVSTTLSEPSGKPNTQVSLIMSSSSSRGGDDARGTQGRRPVPRDDLNDTRGKVKTNMKKKKEKNSNNEMVSSSDDEGRLLDTTALSEESKFFREIKEYLNYKNRVGANDAEDAEDASAGVTTQRGHKDPLEWDIQLNRSDKSLTKRRSSSRKKQPPRESSPCEGETHTDPTSHQRSGSGKPVSQNVGQEGQRRKEQEGGLVANQHYYNEVNAQGVQHTNIYTQLTLRGEPMERVEGVTDRSSEEETSQAECKGVALSGHVSTNEKHPTTELGKKRHDTLYSPDRNVIKREERVAKGEGVVEQERKKEENLNTEEVEQHPPPLNDECGNGVGNNPVGGESGLRIRFPFPQRGKKFKDIFISLIKRGDAGRSPEDGSNGQASLQRDNAQQAEQEAGQAGQAAETGDAADVGEANEEGEADEANSGSRRKPNTLYNNFLESLKHPSCRSVIDQVRTFIHRFPKDVSREAAAKKIHEFINETQPILLHCAIYKNVNKYQANVIIEGYEKFLLQKLHPHVYRMDPKDKDEDEKIYTKINCLQWVELKHLEITQGIQLERLKQAQAELMRIQKMRAPNDKLIMVLNCCRIVTAAVYAAKKSSRRKRGGKKHAVRQRGDLVTVEENVETTVESDGQDSHRDGDEGHVAHTADAAEVEQDDDELLPCADEVLPVIIYVIIKTNPPELISNIAYIQNFRHPNHFVSEEAYSFTQFCSGVEFIKELGKSTFLNMPEEEYKEKVSQAKQFYLDEVKESNKKLQEAAGKLTNFIKLSNEKKLCVNVINKIEAVPLRFEGEDNFNGLTVSQLADLFEEYKLLVRMKNDILRDMQEHEQALSAGDA</sequence>
<accession>A0A0D9QQ14</accession>
<dbReference type="EMBL" id="KQ001654">
    <property type="protein sequence ID" value="KJP89134.1"/>
    <property type="molecule type" value="Genomic_DNA"/>
</dbReference>
<feature type="compositionally biased region" description="Acidic residues" evidence="1">
    <location>
        <begin position="775"/>
        <end position="784"/>
    </location>
</feature>
<feature type="region of interest" description="Disordered" evidence="1">
    <location>
        <begin position="41"/>
        <end position="100"/>
    </location>
</feature>
<evidence type="ECO:0000259" key="2">
    <source>
        <dbReference type="PROSITE" id="PS51205"/>
    </source>
</evidence>
<evidence type="ECO:0000313" key="4">
    <source>
        <dbReference type="Proteomes" id="UP000054561"/>
    </source>
</evidence>
<feature type="region of interest" description="Disordered" evidence="1">
    <location>
        <begin position="256"/>
        <end position="444"/>
    </location>
</feature>
<gene>
    <name evidence="3" type="ORF">AK88_01220</name>
</gene>
<feature type="region of interest" description="Disordered" evidence="1">
    <location>
        <begin position="730"/>
        <end position="793"/>
    </location>
</feature>
<proteinExistence type="predicted"/>
<reference evidence="3 4" key="1">
    <citation type="submission" date="2014-03" db="EMBL/GenBank/DDBJ databases">
        <title>The Genome Sequence of Plasmodium fragile nilgiri.</title>
        <authorList>
            <consortium name="The Broad Institute Genomics Platform"/>
            <consortium name="The Broad Institute Genome Sequencing Center for Infectious Disease"/>
            <person name="Neafsey D."/>
            <person name="Duraisingh M."/>
            <person name="Young S.K."/>
            <person name="Zeng Q."/>
            <person name="Gargeya S."/>
            <person name="Abouelleil A."/>
            <person name="Alvarado L."/>
            <person name="Chapman S.B."/>
            <person name="Gainer-Dewar J."/>
            <person name="Goldberg J."/>
            <person name="Griggs A."/>
            <person name="Gujja S."/>
            <person name="Hansen M."/>
            <person name="Howarth C."/>
            <person name="Imamovic A."/>
            <person name="Larimer J."/>
            <person name="Pearson M."/>
            <person name="Poon T.W."/>
            <person name="Priest M."/>
            <person name="Roberts A."/>
            <person name="Saif S."/>
            <person name="Shea T."/>
            <person name="Sykes S."/>
            <person name="Wortman J."/>
            <person name="Nusbaum C."/>
            <person name="Birren B."/>
        </authorList>
    </citation>
    <scope>NUCLEOTIDE SEQUENCE [LARGE SCALE GENOMIC DNA]</scope>
    <source>
        <strain evidence="4">nilgiri</strain>
    </source>
</reference>
<feature type="region of interest" description="Disordered" evidence="1">
    <location>
        <begin position="475"/>
        <end position="561"/>
    </location>
</feature>
<feature type="compositionally biased region" description="Basic residues" evidence="1">
    <location>
        <begin position="417"/>
        <end position="427"/>
    </location>
</feature>
<dbReference type="Proteomes" id="UP000054561">
    <property type="component" value="Unassembled WGS sequence"/>
</dbReference>
<dbReference type="InterPro" id="IPR037191">
    <property type="entry name" value="VPS9_dom_sf"/>
</dbReference>
<feature type="compositionally biased region" description="Low complexity" evidence="1">
    <location>
        <begin position="751"/>
        <end position="774"/>
    </location>
</feature>
<dbReference type="PROSITE" id="PS51205">
    <property type="entry name" value="VPS9"/>
    <property type="match status" value="1"/>
</dbReference>
<dbReference type="SUPFAM" id="SSF109993">
    <property type="entry name" value="VPS9 domain"/>
    <property type="match status" value="1"/>
</dbReference>
<evidence type="ECO:0000313" key="3">
    <source>
        <dbReference type="EMBL" id="KJP89134.1"/>
    </source>
</evidence>
<feature type="region of interest" description="Disordered" evidence="1">
    <location>
        <begin position="659"/>
        <end position="693"/>
    </location>
</feature>
<dbReference type="GO" id="GO:0030139">
    <property type="term" value="C:endocytic vesicle"/>
    <property type="evidence" value="ECO:0007669"/>
    <property type="project" value="TreeGrafter"/>
</dbReference>
<feature type="compositionally biased region" description="Polar residues" evidence="1">
    <location>
        <begin position="305"/>
        <end position="332"/>
    </location>
</feature>
<feature type="compositionally biased region" description="Polar residues" evidence="1">
    <location>
        <begin position="538"/>
        <end position="553"/>
    </location>
</feature>
<dbReference type="Gene3D" id="1.10.246.120">
    <property type="match status" value="1"/>
</dbReference>
<dbReference type="InterPro" id="IPR045046">
    <property type="entry name" value="Vps9-like"/>
</dbReference>
<feature type="region of interest" description="Disordered" evidence="1">
    <location>
        <begin position="132"/>
        <end position="153"/>
    </location>
</feature>
<dbReference type="PANTHER" id="PTHR23101:SF25">
    <property type="entry name" value="GTPASE-ACTIVATING PROTEIN AND VPS9 DOMAIN-CONTAINING PROTEIN 1"/>
    <property type="match status" value="1"/>
</dbReference>
<dbReference type="PANTHER" id="PTHR23101">
    <property type="entry name" value="RAB GDP/GTP EXCHANGE FACTOR"/>
    <property type="match status" value="1"/>
</dbReference>
<feature type="compositionally biased region" description="Basic and acidic residues" evidence="1">
    <location>
        <begin position="994"/>
        <end position="1003"/>
    </location>
</feature>
<dbReference type="Pfam" id="PF02204">
    <property type="entry name" value="VPS9"/>
    <property type="match status" value="1"/>
</dbReference>
<dbReference type="VEuPathDB" id="PlasmoDB:AK88_01220"/>
<name>A0A0D9QQ14_PLAFR</name>
<dbReference type="AlphaFoldDB" id="A0A0D9QQ14"/>
<dbReference type="SMART" id="SM00167">
    <property type="entry name" value="VPS9"/>
    <property type="match status" value="1"/>
</dbReference>
<feature type="compositionally biased region" description="Polar residues" evidence="1">
    <location>
        <begin position="366"/>
        <end position="386"/>
    </location>
</feature>
<feature type="compositionally biased region" description="Basic and acidic residues" evidence="1">
    <location>
        <begin position="333"/>
        <end position="364"/>
    </location>
</feature>
<dbReference type="GeneID" id="24266534"/>